<dbReference type="RefSeq" id="XP_033382539.1">
    <property type="nucleotide sequence ID" value="XM_033528189.1"/>
</dbReference>
<dbReference type="AlphaFoldDB" id="A0A6A5XN79"/>
<dbReference type="OrthoDB" id="5278984at2759"/>
<evidence type="ECO:0000256" key="1">
    <source>
        <dbReference type="ARBA" id="ARBA00004141"/>
    </source>
</evidence>
<sequence length="343" mass="38228">MMGILDGPPPPDTNFAPTFLGVTGVFTLLAIGLCGARLYSRIRPKFLLRIDDYLILIGTFLCTVNFGISAASGSHGWGHHTAYVTPKNIVLVFKLNFVTQVLWILAIALVRLSIASSLLRLSPDRAWKWTLWTIIGIQILTYIGHMIFQFFNCMPLRANWEPVYDIRCWPRKYVLIFGWTANSILVAIDVILALLPIHLIRTLHRSIREKILICCLMAMGLVAAAIAAYRMGISDKTFAGDLLSSTVMMSMWCMLEVLLGIIAACLAPLKAPAERMLHQFGLLASRVNMSKPSFVLSLPERQHTPNSDNSDLVDSVHSDRLARKERKGMKGGVTTVEVDHRVP</sequence>
<keyword evidence="4 7" id="KW-0472">Membrane</keyword>
<evidence type="ECO:0000256" key="2">
    <source>
        <dbReference type="ARBA" id="ARBA00022692"/>
    </source>
</evidence>
<feature type="transmembrane region" description="Helical" evidence="7">
    <location>
        <begin position="20"/>
        <end position="40"/>
    </location>
</feature>
<gene>
    <name evidence="9" type="ORF">BU24DRAFT_423226</name>
</gene>
<proteinExistence type="inferred from homology"/>
<keyword evidence="10" id="KW-1185">Reference proteome</keyword>
<keyword evidence="3 7" id="KW-1133">Transmembrane helix</keyword>
<evidence type="ECO:0000313" key="10">
    <source>
        <dbReference type="Proteomes" id="UP000799778"/>
    </source>
</evidence>
<evidence type="ECO:0000313" key="9">
    <source>
        <dbReference type="EMBL" id="KAF2014200.1"/>
    </source>
</evidence>
<feature type="region of interest" description="Disordered" evidence="6">
    <location>
        <begin position="323"/>
        <end position="343"/>
    </location>
</feature>
<comment type="similarity">
    <text evidence="5">Belongs to the SAT4 family.</text>
</comment>
<dbReference type="PANTHER" id="PTHR33048:SF129">
    <property type="entry name" value="INTEGRAL MEMBRANE PROTEIN-RELATED"/>
    <property type="match status" value="1"/>
</dbReference>
<feature type="transmembrane region" description="Helical" evidence="7">
    <location>
        <begin position="211"/>
        <end position="229"/>
    </location>
</feature>
<evidence type="ECO:0000256" key="4">
    <source>
        <dbReference type="ARBA" id="ARBA00023136"/>
    </source>
</evidence>
<evidence type="ECO:0000256" key="3">
    <source>
        <dbReference type="ARBA" id="ARBA00022989"/>
    </source>
</evidence>
<evidence type="ECO:0000256" key="7">
    <source>
        <dbReference type="SAM" id="Phobius"/>
    </source>
</evidence>
<dbReference type="GeneID" id="54285586"/>
<protein>
    <recommendedName>
        <fullName evidence="8">Rhodopsin domain-containing protein</fullName>
    </recommendedName>
</protein>
<feature type="transmembrane region" description="Helical" evidence="7">
    <location>
        <begin position="97"/>
        <end position="119"/>
    </location>
</feature>
<evidence type="ECO:0000259" key="8">
    <source>
        <dbReference type="Pfam" id="PF20684"/>
    </source>
</evidence>
<evidence type="ECO:0000256" key="6">
    <source>
        <dbReference type="SAM" id="MobiDB-lite"/>
    </source>
</evidence>
<dbReference type="EMBL" id="ML978070">
    <property type="protein sequence ID" value="KAF2014200.1"/>
    <property type="molecule type" value="Genomic_DNA"/>
</dbReference>
<dbReference type="InterPro" id="IPR052337">
    <property type="entry name" value="SAT4-like"/>
</dbReference>
<feature type="transmembrane region" description="Helical" evidence="7">
    <location>
        <begin position="131"/>
        <end position="151"/>
    </location>
</feature>
<feature type="transmembrane region" description="Helical" evidence="7">
    <location>
        <begin position="249"/>
        <end position="269"/>
    </location>
</feature>
<dbReference type="Pfam" id="PF20684">
    <property type="entry name" value="Fung_rhodopsin"/>
    <property type="match status" value="1"/>
</dbReference>
<feature type="transmembrane region" description="Helical" evidence="7">
    <location>
        <begin position="52"/>
        <end position="77"/>
    </location>
</feature>
<feature type="transmembrane region" description="Helical" evidence="7">
    <location>
        <begin position="173"/>
        <end position="199"/>
    </location>
</feature>
<comment type="subcellular location">
    <subcellularLocation>
        <location evidence="1">Membrane</location>
        <topology evidence="1">Multi-pass membrane protein</topology>
    </subcellularLocation>
</comment>
<organism evidence="9 10">
    <name type="scientific">Aaosphaeria arxii CBS 175.79</name>
    <dbReference type="NCBI Taxonomy" id="1450172"/>
    <lineage>
        <taxon>Eukaryota</taxon>
        <taxon>Fungi</taxon>
        <taxon>Dikarya</taxon>
        <taxon>Ascomycota</taxon>
        <taxon>Pezizomycotina</taxon>
        <taxon>Dothideomycetes</taxon>
        <taxon>Pleosporomycetidae</taxon>
        <taxon>Pleosporales</taxon>
        <taxon>Pleosporales incertae sedis</taxon>
        <taxon>Aaosphaeria</taxon>
    </lineage>
</organism>
<evidence type="ECO:0000256" key="5">
    <source>
        <dbReference type="ARBA" id="ARBA00038359"/>
    </source>
</evidence>
<accession>A0A6A5XN79</accession>
<feature type="domain" description="Rhodopsin" evidence="8">
    <location>
        <begin position="36"/>
        <end position="274"/>
    </location>
</feature>
<dbReference type="GO" id="GO:0016020">
    <property type="term" value="C:membrane"/>
    <property type="evidence" value="ECO:0007669"/>
    <property type="project" value="UniProtKB-SubCell"/>
</dbReference>
<keyword evidence="2 7" id="KW-0812">Transmembrane</keyword>
<dbReference type="Proteomes" id="UP000799778">
    <property type="component" value="Unassembled WGS sequence"/>
</dbReference>
<dbReference type="InterPro" id="IPR049326">
    <property type="entry name" value="Rhodopsin_dom_fungi"/>
</dbReference>
<dbReference type="PANTHER" id="PTHR33048">
    <property type="entry name" value="PTH11-LIKE INTEGRAL MEMBRANE PROTEIN (AFU_ORTHOLOGUE AFUA_5G11245)"/>
    <property type="match status" value="1"/>
</dbReference>
<name>A0A6A5XN79_9PLEO</name>
<reference evidence="9" key="1">
    <citation type="journal article" date="2020" name="Stud. Mycol.">
        <title>101 Dothideomycetes genomes: a test case for predicting lifestyles and emergence of pathogens.</title>
        <authorList>
            <person name="Haridas S."/>
            <person name="Albert R."/>
            <person name="Binder M."/>
            <person name="Bloem J."/>
            <person name="Labutti K."/>
            <person name="Salamov A."/>
            <person name="Andreopoulos B."/>
            <person name="Baker S."/>
            <person name="Barry K."/>
            <person name="Bills G."/>
            <person name="Bluhm B."/>
            <person name="Cannon C."/>
            <person name="Castanera R."/>
            <person name="Culley D."/>
            <person name="Daum C."/>
            <person name="Ezra D."/>
            <person name="Gonzalez J."/>
            <person name="Henrissat B."/>
            <person name="Kuo A."/>
            <person name="Liang C."/>
            <person name="Lipzen A."/>
            <person name="Lutzoni F."/>
            <person name="Magnuson J."/>
            <person name="Mondo S."/>
            <person name="Nolan M."/>
            <person name="Ohm R."/>
            <person name="Pangilinan J."/>
            <person name="Park H.-J."/>
            <person name="Ramirez L."/>
            <person name="Alfaro M."/>
            <person name="Sun H."/>
            <person name="Tritt A."/>
            <person name="Yoshinaga Y."/>
            <person name="Zwiers L.-H."/>
            <person name="Turgeon B."/>
            <person name="Goodwin S."/>
            <person name="Spatafora J."/>
            <person name="Crous P."/>
            <person name="Grigoriev I."/>
        </authorList>
    </citation>
    <scope>NUCLEOTIDE SEQUENCE</scope>
    <source>
        <strain evidence="9">CBS 175.79</strain>
    </source>
</reference>